<keyword evidence="2" id="KW-1185">Reference proteome</keyword>
<proteinExistence type="predicted"/>
<name>A0ABT6Y0M7_ALISE</name>
<comment type="caution">
    <text evidence="1">The sequence shown here is derived from an EMBL/GenBank/DDBJ whole genome shotgun (WGS) entry which is preliminary data.</text>
</comment>
<accession>A0ABT6Y0M7</accession>
<protein>
    <submittedName>
        <fullName evidence="1">Uncharacterized protein</fullName>
    </submittedName>
</protein>
<dbReference type="RefSeq" id="WP_283204308.1">
    <property type="nucleotide sequence ID" value="NZ_JASGCB010000025.1"/>
</dbReference>
<reference evidence="1 2" key="1">
    <citation type="submission" date="2023-04" db="EMBL/GenBank/DDBJ databases">
        <title>A. sendaiensis sub sp. chiapanensis a novel subspecie with specific adaptation in bacterial cell wall isolated from an active volcano.</title>
        <authorList>
            <person name="Alvarez Gutierrez P.E."/>
            <person name="Ortiz Cortes L.Y."/>
        </authorList>
    </citation>
    <scope>NUCLEOTIDE SEQUENCE [LARGE SCALE GENOMIC DNA]</scope>
    <source>
        <strain evidence="1 2">PA2</strain>
    </source>
</reference>
<evidence type="ECO:0000313" key="1">
    <source>
        <dbReference type="EMBL" id="MDI9260878.1"/>
    </source>
</evidence>
<evidence type="ECO:0000313" key="2">
    <source>
        <dbReference type="Proteomes" id="UP001529245"/>
    </source>
</evidence>
<dbReference type="Proteomes" id="UP001529245">
    <property type="component" value="Unassembled WGS sequence"/>
</dbReference>
<organism evidence="1 2">
    <name type="scientific">Alicyclobacillus sendaiensis PA2</name>
    <dbReference type="NCBI Taxonomy" id="3029425"/>
    <lineage>
        <taxon>Bacteria</taxon>
        <taxon>Bacillati</taxon>
        <taxon>Bacillota</taxon>
        <taxon>Bacilli</taxon>
        <taxon>Bacillales</taxon>
        <taxon>Alicyclobacillaceae</taxon>
        <taxon>Alicyclobacillus</taxon>
    </lineage>
</organism>
<gene>
    <name evidence="1" type="ORF">QID03_11955</name>
</gene>
<sequence length="243" mass="26892">MDQLWAEERKTGRRYLILTSRPNVQSMDIQGLKVVGDTAYWLSMEGVHGDVISTIWSCDLATDHLCPLLRLDAGKDGRTVTSIAVGQHVLWYAEEFSNDPWDSPEASGDLRRMLLSGEHETLIGTSLPLWHAPVLYAATDASVIFEENAQNAPNSPDNPAPYPVYRYRWGSSSIEQWTGRQTGTASGDDAWMVVDQSGDEGQAVLYNLSAREKVALPAPFAYTDGHWVAWWDGAGHLAWAALT</sequence>
<dbReference type="EMBL" id="JASGCB010000025">
    <property type="protein sequence ID" value="MDI9260878.1"/>
    <property type="molecule type" value="Genomic_DNA"/>
</dbReference>